<dbReference type="InterPro" id="IPR036397">
    <property type="entry name" value="RNaseH_sf"/>
</dbReference>
<dbReference type="GO" id="GO:0004523">
    <property type="term" value="F:RNA-DNA hybrid ribonuclease activity"/>
    <property type="evidence" value="ECO:0007669"/>
    <property type="project" value="InterPro"/>
</dbReference>
<dbReference type="InterPro" id="IPR012337">
    <property type="entry name" value="RNaseH-like_sf"/>
</dbReference>
<dbReference type="RefSeq" id="XP_010279147.1">
    <property type="nucleotide sequence ID" value="XM_010280845.1"/>
</dbReference>
<dbReference type="SUPFAM" id="SSF53098">
    <property type="entry name" value="Ribonuclease H-like"/>
    <property type="match status" value="1"/>
</dbReference>
<dbReference type="GO" id="GO:0003676">
    <property type="term" value="F:nucleic acid binding"/>
    <property type="evidence" value="ECO:0007669"/>
    <property type="project" value="InterPro"/>
</dbReference>
<dbReference type="PANTHER" id="PTHR47723">
    <property type="entry name" value="OS05G0353850 PROTEIN"/>
    <property type="match status" value="1"/>
</dbReference>
<gene>
    <name evidence="3" type="primary">LOC104613145</name>
</gene>
<proteinExistence type="predicted"/>
<feature type="domain" description="RNase H type-1" evidence="1">
    <location>
        <begin position="5"/>
        <end position="117"/>
    </location>
</feature>
<dbReference type="GeneID" id="104613145"/>
<dbReference type="InParanoid" id="A0A1U8BNW9"/>
<evidence type="ECO:0000259" key="1">
    <source>
        <dbReference type="Pfam" id="PF13456"/>
    </source>
</evidence>
<dbReference type="Proteomes" id="UP000189703">
    <property type="component" value="Unplaced"/>
</dbReference>
<dbReference type="PANTHER" id="PTHR47723:SF19">
    <property type="entry name" value="POLYNUCLEOTIDYL TRANSFERASE, RIBONUCLEASE H-LIKE SUPERFAMILY PROTEIN"/>
    <property type="match status" value="1"/>
</dbReference>
<accession>A0A1U8BNW9</accession>
<organism evidence="2 3">
    <name type="scientific">Nelumbo nucifera</name>
    <name type="common">Sacred lotus</name>
    <dbReference type="NCBI Taxonomy" id="4432"/>
    <lineage>
        <taxon>Eukaryota</taxon>
        <taxon>Viridiplantae</taxon>
        <taxon>Streptophyta</taxon>
        <taxon>Embryophyta</taxon>
        <taxon>Tracheophyta</taxon>
        <taxon>Spermatophyta</taxon>
        <taxon>Magnoliopsida</taxon>
        <taxon>Proteales</taxon>
        <taxon>Nelumbonaceae</taxon>
        <taxon>Nelumbo</taxon>
    </lineage>
</organism>
<sequence length="129" mass="14261">MVLATQEGISGIGGMIRNDKGAVVGMFSGPIGRGDSTTAELKAVAFGIQKAMELGMRKLVVEGDSKVVISWLKQNEKTPWLYRNEIKKFKCFSKDMQLLIQWTPSAANSFADQLAKHGVNKEHCFWAQL</sequence>
<keyword evidence="2" id="KW-1185">Reference proteome</keyword>
<dbReference type="AlphaFoldDB" id="A0A1U8BNW9"/>
<dbReference type="OrthoDB" id="1002395at2759"/>
<dbReference type="Gene3D" id="3.30.420.10">
    <property type="entry name" value="Ribonuclease H-like superfamily/Ribonuclease H"/>
    <property type="match status" value="1"/>
</dbReference>
<reference evidence="3" key="1">
    <citation type="submission" date="2025-08" db="UniProtKB">
        <authorList>
            <consortium name="RefSeq"/>
        </authorList>
    </citation>
    <scope>IDENTIFICATION</scope>
</reference>
<name>A0A1U8BNW9_NELNU</name>
<dbReference type="InterPro" id="IPR044730">
    <property type="entry name" value="RNase_H-like_dom_plant"/>
</dbReference>
<dbReference type="InterPro" id="IPR053151">
    <property type="entry name" value="RNase_H-like"/>
</dbReference>
<dbReference type="CDD" id="cd06222">
    <property type="entry name" value="RNase_H_like"/>
    <property type="match status" value="1"/>
</dbReference>
<evidence type="ECO:0000313" key="3">
    <source>
        <dbReference type="RefSeq" id="XP_010279147.1"/>
    </source>
</evidence>
<evidence type="ECO:0000313" key="2">
    <source>
        <dbReference type="Proteomes" id="UP000189703"/>
    </source>
</evidence>
<dbReference type="InterPro" id="IPR002156">
    <property type="entry name" value="RNaseH_domain"/>
</dbReference>
<dbReference type="Pfam" id="PF13456">
    <property type="entry name" value="RVT_3"/>
    <property type="match status" value="1"/>
</dbReference>
<dbReference type="KEGG" id="nnu:104613145"/>
<protein>
    <submittedName>
        <fullName evidence="3">Uncharacterized protein LOC104613145</fullName>
    </submittedName>
</protein>